<dbReference type="EMBL" id="CAJVQA010008550">
    <property type="protein sequence ID" value="CAG8673483.1"/>
    <property type="molecule type" value="Genomic_DNA"/>
</dbReference>
<dbReference type="OrthoDB" id="9999611at2759"/>
<dbReference type="InterPro" id="IPR036629">
    <property type="entry name" value="YjbJ_sf"/>
</dbReference>
<sequence>MEIKHNGFGNMEDKPSKTDASLKYYEGAAKETLGKTVGNEKMEAEGREKKIEGQDEYEAAKMAGKAEGVKDESSGEVKKASGDTLGDTKMKAEGKATELKGQAERKINQ</sequence>
<protein>
    <submittedName>
        <fullName evidence="2">4514_t:CDS:1</fullName>
    </submittedName>
</protein>
<dbReference type="PANTHER" id="PTHR40460:SF1">
    <property type="entry name" value="CSBD-LIKE DOMAIN-CONTAINING PROTEIN"/>
    <property type="match status" value="1"/>
</dbReference>
<dbReference type="SUPFAM" id="SSF69047">
    <property type="entry name" value="Hypothetical protein YjbJ"/>
    <property type="match status" value="1"/>
</dbReference>
<dbReference type="Proteomes" id="UP000789759">
    <property type="component" value="Unassembled WGS sequence"/>
</dbReference>
<reference evidence="2" key="1">
    <citation type="submission" date="2021-06" db="EMBL/GenBank/DDBJ databases">
        <authorList>
            <person name="Kallberg Y."/>
            <person name="Tangrot J."/>
            <person name="Rosling A."/>
        </authorList>
    </citation>
    <scope>NUCLEOTIDE SEQUENCE</scope>
    <source>
        <strain evidence="2">FL966</strain>
    </source>
</reference>
<feature type="region of interest" description="Disordered" evidence="1">
    <location>
        <begin position="36"/>
        <end position="109"/>
    </location>
</feature>
<evidence type="ECO:0000313" key="3">
    <source>
        <dbReference type="Proteomes" id="UP000789759"/>
    </source>
</evidence>
<gene>
    <name evidence="2" type="ORF">CPELLU_LOCUS10396</name>
</gene>
<organism evidence="2 3">
    <name type="scientific">Cetraspora pellucida</name>
    <dbReference type="NCBI Taxonomy" id="1433469"/>
    <lineage>
        <taxon>Eukaryota</taxon>
        <taxon>Fungi</taxon>
        <taxon>Fungi incertae sedis</taxon>
        <taxon>Mucoromycota</taxon>
        <taxon>Glomeromycotina</taxon>
        <taxon>Glomeromycetes</taxon>
        <taxon>Diversisporales</taxon>
        <taxon>Gigasporaceae</taxon>
        <taxon>Cetraspora</taxon>
    </lineage>
</organism>
<name>A0A9N9HB50_9GLOM</name>
<feature type="compositionally biased region" description="Basic and acidic residues" evidence="1">
    <location>
        <begin position="67"/>
        <end position="109"/>
    </location>
</feature>
<accession>A0A9N9HB50</accession>
<evidence type="ECO:0000256" key="1">
    <source>
        <dbReference type="SAM" id="MobiDB-lite"/>
    </source>
</evidence>
<evidence type="ECO:0000313" key="2">
    <source>
        <dbReference type="EMBL" id="CAG8673483.1"/>
    </source>
</evidence>
<feature type="compositionally biased region" description="Basic and acidic residues" evidence="1">
    <location>
        <begin position="36"/>
        <end position="53"/>
    </location>
</feature>
<dbReference type="AlphaFoldDB" id="A0A9N9HB50"/>
<dbReference type="PANTHER" id="PTHR40460">
    <property type="entry name" value="CHROMOSOME 1, WHOLE GENOME SHOTGUN SEQUENCE"/>
    <property type="match status" value="1"/>
</dbReference>
<proteinExistence type="predicted"/>
<keyword evidence="3" id="KW-1185">Reference proteome</keyword>
<comment type="caution">
    <text evidence="2">The sequence shown here is derived from an EMBL/GenBank/DDBJ whole genome shotgun (WGS) entry which is preliminary data.</text>
</comment>